<gene>
    <name evidence="2" type="ORF">BMW23_0520</name>
</gene>
<sequence>MIISQCEFQISLFCTILINIKSSIIIHFCCIIYNFYFIWIIVSPSLILISH</sequence>
<keyword evidence="1" id="KW-1133">Transmembrane helix</keyword>
<organism evidence="2">
    <name type="scientific">Bodo saltans virus</name>
    <dbReference type="NCBI Taxonomy" id="2024608"/>
    <lineage>
        <taxon>Viruses</taxon>
        <taxon>Varidnaviria</taxon>
        <taxon>Bamfordvirae</taxon>
        <taxon>Nucleocytoviricota</taxon>
        <taxon>Megaviricetes</taxon>
        <taxon>Imitervirales</taxon>
        <taxon>Mimiviridae</taxon>
        <taxon>Klosneuvirinae</taxon>
        <taxon>Theiavirus</taxon>
        <taxon>Theiavirus salishense</taxon>
    </lineage>
</organism>
<evidence type="ECO:0000256" key="1">
    <source>
        <dbReference type="SAM" id="Phobius"/>
    </source>
</evidence>
<dbReference type="Proteomes" id="UP000240325">
    <property type="component" value="Segment"/>
</dbReference>
<evidence type="ECO:0000313" key="3">
    <source>
        <dbReference type="Proteomes" id="UP000240325"/>
    </source>
</evidence>
<name>A0A2H4UUN3_9VIRU</name>
<keyword evidence="1" id="KW-0812">Transmembrane</keyword>
<evidence type="ECO:0000313" key="2">
    <source>
        <dbReference type="EMBL" id="ATZ80567.1"/>
    </source>
</evidence>
<reference evidence="2" key="1">
    <citation type="journal article" date="2017" name="Elife">
        <title>The kinetoplastid-infecting Bodo saltans virus (BsV), a window into the most abundant giant viruses in the sea.</title>
        <authorList>
            <person name="Deeg C.M."/>
            <person name="Chow C.-E.T."/>
            <person name="Suttle C.A."/>
        </authorList>
    </citation>
    <scope>NUCLEOTIDE SEQUENCE</scope>
    <source>
        <strain evidence="2">NG1</strain>
    </source>
</reference>
<dbReference type="EMBL" id="MF782455">
    <property type="protein sequence ID" value="ATZ80567.1"/>
    <property type="molecule type" value="Genomic_DNA"/>
</dbReference>
<keyword evidence="3" id="KW-1185">Reference proteome</keyword>
<accession>A0A2H4UUN3</accession>
<keyword evidence="1" id="KW-0472">Membrane</keyword>
<proteinExistence type="predicted"/>
<protein>
    <submittedName>
        <fullName evidence="2">Uncharacterized protein</fullName>
    </submittedName>
</protein>
<feature type="transmembrane region" description="Helical" evidence="1">
    <location>
        <begin position="24"/>
        <end position="49"/>
    </location>
</feature>